<dbReference type="SUPFAM" id="SSF47413">
    <property type="entry name" value="lambda repressor-like DNA-binding domains"/>
    <property type="match status" value="1"/>
</dbReference>
<evidence type="ECO:0000259" key="1">
    <source>
        <dbReference type="PROSITE" id="PS50943"/>
    </source>
</evidence>
<dbReference type="EMBL" id="LSCR01000005">
    <property type="protein sequence ID" value="KXB35321.1"/>
    <property type="molecule type" value="Genomic_DNA"/>
</dbReference>
<dbReference type="Gene3D" id="1.10.260.40">
    <property type="entry name" value="lambda repressor-like DNA-binding domains"/>
    <property type="match status" value="1"/>
</dbReference>
<dbReference type="PATRIC" id="fig|1393034.3.peg.391"/>
<reference evidence="3" key="1">
    <citation type="submission" date="2016-01" db="EMBL/GenBank/DDBJ databases">
        <authorList>
            <person name="Mitreva M."/>
            <person name="Pepin K.H."/>
            <person name="Mihindukulasuriya K.A."/>
            <person name="Fulton R."/>
            <person name="Fronick C."/>
            <person name="O'Laughlin M."/>
            <person name="Miner T."/>
            <person name="Herter B."/>
            <person name="Rosa B.A."/>
            <person name="Cordes M."/>
            <person name="Tomlinson C."/>
            <person name="Wollam A."/>
            <person name="Palsikar V.B."/>
            <person name="Mardis E.R."/>
            <person name="Wilson R.K."/>
        </authorList>
    </citation>
    <scope>NUCLEOTIDE SEQUENCE [LARGE SCALE GENOMIC DNA]</scope>
    <source>
        <strain evidence="3">DNF00019</strain>
    </source>
</reference>
<sequence>MISAVEAIKNILNKANLSAYRVSLELGHTAGYIQSIYQKRASIQTDTLQKVADVCGYKLALIKDDDVIIIDE</sequence>
<dbReference type="AlphaFoldDB" id="A0A133XWM1"/>
<dbReference type="RefSeq" id="WP_066304806.1">
    <property type="nucleotide sequence ID" value="NZ_KQ959486.1"/>
</dbReference>
<evidence type="ECO:0000313" key="2">
    <source>
        <dbReference type="EMBL" id="KXB35321.1"/>
    </source>
</evidence>
<feature type="domain" description="HTH cro/C1-type" evidence="1">
    <location>
        <begin position="8"/>
        <end position="62"/>
    </location>
</feature>
<name>A0A133XWM1_9ACTN</name>
<evidence type="ECO:0000313" key="3">
    <source>
        <dbReference type="Proteomes" id="UP000070675"/>
    </source>
</evidence>
<gene>
    <name evidence="2" type="ORF">HMPREF3192_00405</name>
</gene>
<dbReference type="InterPro" id="IPR001387">
    <property type="entry name" value="Cro/C1-type_HTH"/>
</dbReference>
<dbReference type="InterPro" id="IPR010982">
    <property type="entry name" value="Lambda_DNA-bd_dom_sf"/>
</dbReference>
<dbReference type="Proteomes" id="UP000070675">
    <property type="component" value="Unassembled WGS sequence"/>
</dbReference>
<accession>A0A133XWM1</accession>
<organism evidence="2 3">
    <name type="scientific">Atopobium deltae</name>
    <dbReference type="NCBI Taxonomy" id="1393034"/>
    <lineage>
        <taxon>Bacteria</taxon>
        <taxon>Bacillati</taxon>
        <taxon>Actinomycetota</taxon>
        <taxon>Coriobacteriia</taxon>
        <taxon>Coriobacteriales</taxon>
        <taxon>Atopobiaceae</taxon>
        <taxon>Atopobium</taxon>
    </lineage>
</organism>
<dbReference type="Pfam" id="PF01381">
    <property type="entry name" value="HTH_3"/>
    <property type="match status" value="1"/>
</dbReference>
<proteinExistence type="predicted"/>
<keyword evidence="3" id="KW-1185">Reference proteome</keyword>
<dbReference type="PROSITE" id="PS50943">
    <property type="entry name" value="HTH_CROC1"/>
    <property type="match status" value="1"/>
</dbReference>
<dbReference type="GO" id="GO:0003677">
    <property type="term" value="F:DNA binding"/>
    <property type="evidence" value="ECO:0007669"/>
    <property type="project" value="InterPro"/>
</dbReference>
<comment type="caution">
    <text evidence="2">The sequence shown here is derived from an EMBL/GenBank/DDBJ whole genome shotgun (WGS) entry which is preliminary data.</text>
</comment>
<protein>
    <recommendedName>
        <fullName evidence="1">HTH cro/C1-type domain-containing protein</fullName>
    </recommendedName>
</protein>